<dbReference type="GeneID" id="81401285"/>
<gene>
    <name evidence="2" type="ORF">N7515_001371</name>
</gene>
<evidence type="ECO:0000313" key="2">
    <source>
        <dbReference type="EMBL" id="KAJ5142584.1"/>
    </source>
</evidence>
<accession>A0A9W9H9J9</accession>
<feature type="region of interest" description="Disordered" evidence="1">
    <location>
        <begin position="1"/>
        <end position="20"/>
    </location>
</feature>
<dbReference type="Proteomes" id="UP001149079">
    <property type="component" value="Unassembled WGS sequence"/>
</dbReference>
<protein>
    <submittedName>
        <fullName evidence="2">Uncharacterized protein</fullName>
    </submittedName>
</protein>
<dbReference type="RefSeq" id="XP_056524228.1">
    <property type="nucleotide sequence ID" value="XM_056662115.1"/>
</dbReference>
<comment type="caution">
    <text evidence="2">The sequence shown here is derived from an EMBL/GenBank/DDBJ whole genome shotgun (WGS) entry which is preliminary data.</text>
</comment>
<evidence type="ECO:0000313" key="3">
    <source>
        <dbReference type="Proteomes" id="UP001149079"/>
    </source>
</evidence>
<proteinExistence type="predicted"/>
<dbReference type="AlphaFoldDB" id="A0A9W9H9J9"/>
<sequence length="86" mass="9259">MAERPNGDSTPATPSKGLTVDEMLKKYPKEDVERATSTVSPFEGVAGVLSPFGRSAIFIGRNGSTVWSLPSVRPGETENKDEQGEY</sequence>
<reference evidence="2" key="1">
    <citation type="submission" date="2022-11" db="EMBL/GenBank/DDBJ databases">
        <authorList>
            <person name="Petersen C."/>
        </authorList>
    </citation>
    <scope>NUCLEOTIDE SEQUENCE</scope>
    <source>
        <strain evidence="2">IBT 22155</strain>
    </source>
</reference>
<dbReference type="EMBL" id="JAPQKL010000002">
    <property type="protein sequence ID" value="KAJ5142584.1"/>
    <property type="molecule type" value="Genomic_DNA"/>
</dbReference>
<keyword evidence="3" id="KW-1185">Reference proteome</keyword>
<name>A0A9W9H9J9_9EURO</name>
<reference evidence="2" key="2">
    <citation type="journal article" date="2023" name="IMA Fungus">
        <title>Comparative genomic study of the Penicillium genus elucidates a diverse pangenome and 15 lateral gene transfer events.</title>
        <authorList>
            <person name="Petersen C."/>
            <person name="Sorensen T."/>
            <person name="Nielsen M.R."/>
            <person name="Sondergaard T.E."/>
            <person name="Sorensen J.L."/>
            <person name="Fitzpatrick D.A."/>
            <person name="Frisvad J.C."/>
            <person name="Nielsen K.L."/>
        </authorList>
    </citation>
    <scope>NUCLEOTIDE SEQUENCE</scope>
    <source>
        <strain evidence="2">IBT 22155</strain>
    </source>
</reference>
<evidence type="ECO:0000256" key="1">
    <source>
        <dbReference type="SAM" id="MobiDB-lite"/>
    </source>
</evidence>
<organism evidence="2 3">
    <name type="scientific">Penicillium bovifimosum</name>
    <dbReference type="NCBI Taxonomy" id="126998"/>
    <lineage>
        <taxon>Eukaryota</taxon>
        <taxon>Fungi</taxon>
        <taxon>Dikarya</taxon>
        <taxon>Ascomycota</taxon>
        <taxon>Pezizomycotina</taxon>
        <taxon>Eurotiomycetes</taxon>
        <taxon>Eurotiomycetidae</taxon>
        <taxon>Eurotiales</taxon>
        <taxon>Aspergillaceae</taxon>
        <taxon>Penicillium</taxon>
    </lineage>
</organism>